<sequence length="95" mass="10111">MPHYIATVTVSAEHWGREAEAVDNTGIAVELKTLSPGLLQLSFQGQLAGPEEPTHVCVSLDNGLNYYGPIVDGEANEAGGRLSFESDMVEPELLG</sequence>
<organism evidence="1 2">
    <name type="scientific">Pseudomonas panipatensis</name>
    <dbReference type="NCBI Taxonomy" id="428992"/>
    <lineage>
        <taxon>Bacteria</taxon>
        <taxon>Pseudomonadati</taxon>
        <taxon>Pseudomonadota</taxon>
        <taxon>Gammaproteobacteria</taxon>
        <taxon>Pseudomonadales</taxon>
        <taxon>Pseudomonadaceae</taxon>
        <taxon>Pseudomonas</taxon>
    </lineage>
</organism>
<evidence type="ECO:0000313" key="1">
    <source>
        <dbReference type="EMBL" id="SDH83720.1"/>
    </source>
</evidence>
<dbReference type="Proteomes" id="UP000199636">
    <property type="component" value="Unassembled WGS sequence"/>
</dbReference>
<name>A0A1G8FNJ2_9PSED</name>
<dbReference type="OrthoDB" id="6919669at2"/>
<protein>
    <submittedName>
        <fullName evidence="1">Uncharacterized protein</fullName>
    </submittedName>
</protein>
<dbReference type="AlphaFoldDB" id="A0A1G8FNJ2"/>
<gene>
    <name evidence="1" type="ORF">SAMN05216272_103355</name>
</gene>
<evidence type="ECO:0000313" key="2">
    <source>
        <dbReference type="Proteomes" id="UP000199636"/>
    </source>
</evidence>
<dbReference type="EMBL" id="FNDS01000003">
    <property type="protein sequence ID" value="SDH83720.1"/>
    <property type="molecule type" value="Genomic_DNA"/>
</dbReference>
<keyword evidence="2" id="KW-1185">Reference proteome</keyword>
<dbReference type="STRING" id="428992.SAMN05216272_103355"/>
<accession>A0A1G8FNJ2</accession>
<proteinExistence type="predicted"/>
<reference evidence="2" key="1">
    <citation type="submission" date="2016-10" db="EMBL/GenBank/DDBJ databases">
        <authorList>
            <person name="Varghese N."/>
            <person name="Submissions S."/>
        </authorList>
    </citation>
    <scope>NUCLEOTIDE SEQUENCE [LARGE SCALE GENOMIC DNA]</scope>
    <source>
        <strain evidence="2">CCM 7469</strain>
    </source>
</reference>
<dbReference type="RefSeq" id="WP_090262327.1">
    <property type="nucleotide sequence ID" value="NZ_FNDS01000003.1"/>
</dbReference>